<name>A0A0P9DB89_9CHLR</name>
<keyword evidence="2" id="KW-1185">Reference proteome</keyword>
<proteinExistence type="predicted"/>
<dbReference type="Proteomes" id="UP000050509">
    <property type="component" value="Unassembled WGS sequence"/>
</dbReference>
<evidence type="ECO:0000313" key="1">
    <source>
        <dbReference type="EMBL" id="KPV49807.1"/>
    </source>
</evidence>
<dbReference type="AlphaFoldDB" id="A0A0P9DB89"/>
<dbReference type="EMBL" id="LJCR01001737">
    <property type="protein sequence ID" value="KPV49807.1"/>
    <property type="molecule type" value="Genomic_DNA"/>
</dbReference>
<gene>
    <name evidence="1" type="ORF">SE17_30520</name>
</gene>
<sequence length="86" mass="9430">MNTQTLVLLEAAALPTAPPELTEWAANWQHLRNDVLALAAAYAEQHPHGNGSLIVPLVDELDDVLDLLLHRVAWINGRTASMAVER</sequence>
<protein>
    <submittedName>
        <fullName evidence="1">Uncharacterized protein</fullName>
    </submittedName>
</protein>
<organism evidence="1 2">
    <name type="scientific">Kouleothrix aurantiaca</name>
    <dbReference type="NCBI Taxonomy" id="186479"/>
    <lineage>
        <taxon>Bacteria</taxon>
        <taxon>Bacillati</taxon>
        <taxon>Chloroflexota</taxon>
        <taxon>Chloroflexia</taxon>
        <taxon>Chloroflexales</taxon>
        <taxon>Roseiflexineae</taxon>
        <taxon>Roseiflexaceae</taxon>
        <taxon>Kouleothrix</taxon>
    </lineage>
</organism>
<reference evidence="1 2" key="1">
    <citation type="submission" date="2015-09" db="EMBL/GenBank/DDBJ databases">
        <title>Draft genome sequence of Kouleothrix aurantiaca JCM 19913.</title>
        <authorList>
            <person name="Hemp J."/>
        </authorList>
    </citation>
    <scope>NUCLEOTIDE SEQUENCE [LARGE SCALE GENOMIC DNA]</scope>
    <source>
        <strain evidence="1 2">COM-B</strain>
    </source>
</reference>
<comment type="caution">
    <text evidence="1">The sequence shown here is derived from an EMBL/GenBank/DDBJ whole genome shotgun (WGS) entry which is preliminary data.</text>
</comment>
<evidence type="ECO:0000313" key="2">
    <source>
        <dbReference type="Proteomes" id="UP000050509"/>
    </source>
</evidence>
<accession>A0A0P9DB89</accession>